<dbReference type="AlphaFoldDB" id="A0AAY4CKL5"/>
<evidence type="ECO:0000256" key="7">
    <source>
        <dbReference type="ARBA" id="ARBA00022723"/>
    </source>
</evidence>
<proteinExistence type="inferred from homology"/>
<dbReference type="Gene3D" id="3.10.110.10">
    <property type="entry name" value="Ubiquitin Conjugating Enzyme"/>
    <property type="match status" value="1"/>
</dbReference>
<reference evidence="18 19" key="1">
    <citation type="submission" date="2020-06" db="EMBL/GenBank/DDBJ databases">
        <authorList>
            <consortium name="Wellcome Sanger Institute Data Sharing"/>
        </authorList>
    </citation>
    <scope>NUCLEOTIDE SEQUENCE [LARGE SCALE GENOMIC DNA]</scope>
</reference>
<dbReference type="FunFam" id="3.30.40.10:FF:000215">
    <property type="entry name" value="E3 ubiquitin-protein ligase RNF25"/>
    <property type="match status" value="1"/>
</dbReference>
<keyword evidence="7" id="KW-0479">Metal-binding</keyword>
<feature type="domain" description="RING-type" evidence="16">
    <location>
        <begin position="114"/>
        <end position="181"/>
    </location>
</feature>
<evidence type="ECO:0000256" key="12">
    <source>
        <dbReference type="ARBA" id="ARBA00067354"/>
    </source>
</evidence>
<evidence type="ECO:0000313" key="19">
    <source>
        <dbReference type="Proteomes" id="UP000694580"/>
    </source>
</evidence>
<feature type="domain" description="RWD" evidence="17">
    <location>
        <begin position="1"/>
        <end position="107"/>
    </location>
</feature>
<feature type="compositionally biased region" description="Low complexity" evidence="15">
    <location>
        <begin position="260"/>
        <end position="279"/>
    </location>
</feature>
<evidence type="ECO:0000256" key="2">
    <source>
        <dbReference type="ARBA" id="ARBA00004496"/>
    </source>
</evidence>
<dbReference type="InterPro" id="IPR039133">
    <property type="entry name" value="RNF25"/>
</dbReference>
<name>A0AAY4CKL5_9TELE</name>
<dbReference type="SMART" id="SM00184">
    <property type="entry name" value="RING"/>
    <property type="match status" value="1"/>
</dbReference>
<evidence type="ECO:0000256" key="9">
    <source>
        <dbReference type="ARBA" id="ARBA00022786"/>
    </source>
</evidence>
<evidence type="ECO:0000256" key="1">
    <source>
        <dbReference type="ARBA" id="ARBA00000900"/>
    </source>
</evidence>
<evidence type="ECO:0000313" key="18">
    <source>
        <dbReference type="Ensembl" id="ENSDCDP00010033066.1"/>
    </source>
</evidence>
<evidence type="ECO:0000256" key="14">
    <source>
        <dbReference type="PROSITE-ProRule" id="PRU00175"/>
    </source>
</evidence>
<dbReference type="SUPFAM" id="SSF54495">
    <property type="entry name" value="UBC-like"/>
    <property type="match status" value="1"/>
</dbReference>
<dbReference type="PROSITE" id="PS50089">
    <property type="entry name" value="ZF_RING_2"/>
    <property type="match status" value="1"/>
</dbReference>
<keyword evidence="9" id="KW-0833">Ubl conjugation pathway</keyword>
<dbReference type="FunFam" id="3.10.110.10:FF:000052">
    <property type="entry name" value="Putative e3 ubiquitin-protein ligase rnf25"/>
    <property type="match status" value="1"/>
</dbReference>
<keyword evidence="19" id="KW-1185">Reference proteome</keyword>
<dbReference type="CDD" id="cd16470">
    <property type="entry name" value="RING-H2_RNF25"/>
    <property type="match status" value="1"/>
</dbReference>
<dbReference type="SMART" id="SM00591">
    <property type="entry name" value="RWD"/>
    <property type="match status" value="1"/>
</dbReference>
<keyword evidence="10" id="KW-0862">Zinc</keyword>
<organism evidence="18 19">
    <name type="scientific">Denticeps clupeoides</name>
    <name type="common">denticle herring</name>
    <dbReference type="NCBI Taxonomy" id="299321"/>
    <lineage>
        <taxon>Eukaryota</taxon>
        <taxon>Metazoa</taxon>
        <taxon>Chordata</taxon>
        <taxon>Craniata</taxon>
        <taxon>Vertebrata</taxon>
        <taxon>Euteleostomi</taxon>
        <taxon>Actinopterygii</taxon>
        <taxon>Neopterygii</taxon>
        <taxon>Teleostei</taxon>
        <taxon>Clupei</taxon>
        <taxon>Clupeiformes</taxon>
        <taxon>Denticipitoidei</taxon>
        <taxon>Denticipitidae</taxon>
        <taxon>Denticeps</taxon>
    </lineage>
</organism>
<evidence type="ECO:0000256" key="6">
    <source>
        <dbReference type="ARBA" id="ARBA00022679"/>
    </source>
</evidence>
<dbReference type="SUPFAM" id="SSF57850">
    <property type="entry name" value="RING/U-box"/>
    <property type="match status" value="1"/>
</dbReference>
<dbReference type="PANTHER" id="PTHR13198:SF4">
    <property type="entry name" value="E3 UBIQUITIN-PROTEIN LIGASE RNF25"/>
    <property type="match status" value="1"/>
</dbReference>
<dbReference type="GO" id="GO:0008270">
    <property type="term" value="F:zinc ion binding"/>
    <property type="evidence" value="ECO:0007669"/>
    <property type="project" value="UniProtKB-KW"/>
</dbReference>
<evidence type="ECO:0000256" key="3">
    <source>
        <dbReference type="ARBA" id="ARBA00004906"/>
    </source>
</evidence>
<dbReference type="GO" id="GO:0005634">
    <property type="term" value="C:nucleus"/>
    <property type="evidence" value="ECO:0007669"/>
    <property type="project" value="TreeGrafter"/>
</dbReference>
<dbReference type="GeneTree" id="ENSGT00390000001557"/>
<dbReference type="PANTHER" id="PTHR13198">
    <property type="entry name" value="RING FINGER PROTEIN 25"/>
    <property type="match status" value="1"/>
</dbReference>
<evidence type="ECO:0000256" key="4">
    <source>
        <dbReference type="ARBA" id="ARBA00012483"/>
    </source>
</evidence>
<evidence type="ECO:0000256" key="8">
    <source>
        <dbReference type="ARBA" id="ARBA00022771"/>
    </source>
</evidence>
<evidence type="ECO:0000256" key="15">
    <source>
        <dbReference type="SAM" id="MobiDB-lite"/>
    </source>
</evidence>
<evidence type="ECO:0000256" key="5">
    <source>
        <dbReference type="ARBA" id="ARBA00022490"/>
    </source>
</evidence>
<dbReference type="Pfam" id="PF13639">
    <property type="entry name" value="zf-RING_2"/>
    <property type="match status" value="1"/>
</dbReference>
<comment type="pathway">
    <text evidence="3">Protein modification; protein ubiquitination.</text>
</comment>
<feature type="compositionally biased region" description="Basic and acidic residues" evidence="15">
    <location>
        <begin position="431"/>
        <end position="462"/>
    </location>
</feature>
<evidence type="ECO:0000256" key="11">
    <source>
        <dbReference type="ARBA" id="ARBA00060737"/>
    </source>
</evidence>
<sequence length="491" mass="55052">MEVLQSIYLDELKVAQRENGHWEVSLVLYPSTGEDALSQFVRLTLMLTLDSQYPLSPPSITIRNPRGLSDNKLLSVQRSLQVEAESCPGSPVLYQLIERAKEILTESNVPHGNCVICLYGFKEGEAFTKTHCYHYFHSHCLGRYIRHSETELKEREREQEEDKSRGREYEEELAVVCPVCREPLTYDVDALLTSPAPHLPKVEDENLGADFRRKWEELRSVLERQREKGGIIDAEAESNRFLIHINETSSDPGAPPSVPPDAASSQPASQPAALEAATSQAQQVPVHSRGRGRAGRKHHFKGGGRRGHGTQVHSETSRPVFEDFSSLSLSSGKCEHVDFRKAHFERRPHALAHCKQEAEAAVDGGVSPDLRQRRVLLSADCQKTACNSSTDDAKPPEKMPADGARGCEERERRRRGPRCSGQTSGQWAERGFPEPELREPTRPWHHRGDFRAYRGRGRDGFNPRRAGGAPRGDQRCLHQKSNEAGTEKVAL</sequence>
<dbReference type="InterPro" id="IPR001841">
    <property type="entry name" value="Znf_RING"/>
</dbReference>
<comment type="similarity">
    <text evidence="11">Belongs to the RNF25 family.</text>
</comment>
<dbReference type="Pfam" id="PF05773">
    <property type="entry name" value="RWD"/>
    <property type="match status" value="1"/>
</dbReference>
<dbReference type="GO" id="GO:0016567">
    <property type="term" value="P:protein ubiquitination"/>
    <property type="evidence" value="ECO:0007669"/>
    <property type="project" value="TreeGrafter"/>
</dbReference>
<feature type="compositionally biased region" description="Basic residues" evidence="15">
    <location>
        <begin position="288"/>
        <end position="308"/>
    </location>
</feature>
<dbReference type="CDD" id="cd23818">
    <property type="entry name" value="RWD_RNF25"/>
    <property type="match status" value="1"/>
</dbReference>
<keyword evidence="6" id="KW-0808">Transferase</keyword>
<dbReference type="InterPro" id="IPR013083">
    <property type="entry name" value="Znf_RING/FYVE/PHD"/>
</dbReference>
<dbReference type="InterPro" id="IPR016135">
    <property type="entry name" value="UBQ-conjugating_enzyme/RWD"/>
</dbReference>
<keyword evidence="5" id="KW-0963">Cytoplasm</keyword>
<dbReference type="InterPro" id="IPR006575">
    <property type="entry name" value="RWD_dom"/>
</dbReference>
<dbReference type="Ensembl" id="ENSDCDT00010040995.1">
    <property type="protein sequence ID" value="ENSDCDP00010033066.1"/>
    <property type="gene ID" value="ENSDCDG00010021111.1"/>
</dbReference>
<protein>
    <recommendedName>
        <fullName evidence="12">E3 ubiquitin-protein ligase RNF25</fullName>
        <ecNumber evidence="4">2.3.2.27</ecNumber>
    </recommendedName>
    <alternativeName>
        <fullName evidence="13">RING finger protein 25</fullName>
    </alternativeName>
</protein>
<dbReference type="GO" id="GO:0005737">
    <property type="term" value="C:cytoplasm"/>
    <property type="evidence" value="ECO:0007669"/>
    <property type="project" value="UniProtKB-SubCell"/>
</dbReference>
<evidence type="ECO:0000256" key="10">
    <source>
        <dbReference type="ARBA" id="ARBA00022833"/>
    </source>
</evidence>
<comment type="catalytic activity">
    <reaction evidence="1">
        <text>S-ubiquitinyl-[E2 ubiquitin-conjugating enzyme]-L-cysteine + [acceptor protein]-L-lysine = [E2 ubiquitin-conjugating enzyme]-L-cysteine + N(6)-ubiquitinyl-[acceptor protein]-L-lysine.</text>
        <dbReference type="EC" id="2.3.2.27"/>
    </reaction>
</comment>
<dbReference type="PROSITE" id="PS50908">
    <property type="entry name" value="RWD"/>
    <property type="match status" value="1"/>
</dbReference>
<evidence type="ECO:0000259" key="17">
    <source>
        <dbReference type="PROSITE" id="PS50908"/>
    </source>
</evidence>
<accession>A0AAY4CKL5</accession>
<feature type="region of interest" description="Disordered" evidence="15">
    <location>
        <begin position="246"/>
        <end position="318"/>
    </location>
</feature>
<evidence type="ECO:0000259" key="16">
    <source>
        <dbReference type="PROSITE" id="PS50089"/>
    </source>
</evidence>
<gene>
    <name evidence="18" type="primary">RNF25</name>
</gene>
<dbReference type="EC" id="2.3.2.27" evidence="4"/>
<reference evidence="18" key="2">
    <citation type="submission" date="2025-08" db="UniProtKB">
        <authorList>
            <consortium name="Ensembl"/>
        </authorList>
    </citation>
    <scope>IDENTIFICATION</scope>
</reference>
<comment type="subcellular location">
    <subcellularLocation>
        <location evidence="2">Cytoplasm</location>
    </subcellularLocation>
</comment>
<feature type="compositionally biased region" description="Basic and acidic residues" evidence="15">
    <location>
        <begin position="391"/>
        <end position="411"/>
    </location>
</feature>
<feature type="region of interest" description="Disordered" evidence="15">
    <location>
        <begin position="385"/>
        <end position="491"/>
    </location>
</feature>
<evidence type="ECO:0000256" key="13">
    <source>
        <dbReference type="ARBA" id="ARBA00075535"/>
    </source>
</evidence>
<keyword evidence="8 14" id="KW-0863">Zinc-finger</keyword>
<dbReference type="Proteomes" id="UP000694580">
    <property type="component" value="Chromosome 7"/>
</dbReference>
<reference evidence="18" key="3">
    <citation type="submission" date="2025-09" db="UniProtKB">
        <authorList>
            <consortium name="Ensembl"/>
        </authorList>
    </citation>
    <scope>IDENTIFICATION</scope>
</reference>
<dbReference type="GO" id="GO:0061630">
    <property type="term" value="F:ubiquitin protein ligase activity"/>
    <property type="evidence" value="ECO:0007669"/>
    <property type="project" value="UniProtKB-EC"/>
</dbReference>
<dbReference type="Gene3D" id="3.30.40.10">
    <property type="entry name" value="Zinc/RING finger domain, C3HC4 (zinc finger)"/>
    <property type="match status" value="1"/>
</dbReference>